<dbReference type="Proteomes" id="UP000663881">
    <property type="component" value="Unassembled WGS sequence"/>
</dbReference>
<evidence type="ECO:0000313" key="2">
    <source>
        <dbReference type="EMBL" id="CAF4256462.1"/>
    </source>
</evidence>
<comment type="caution">
    <text evidence="2">The sequence shown here is derived from an EMBL/GenBank/DDBJ whole genome shotgun (WGS) entry which is preliminary data.</text>
</comment>
<protein>
    <recommendedName>
        <fullName evidence="1">WWE domain-containing protein</fullName>
    </recommendedName>
</protein>
<dbReference type="PROSITE" id="PS50918">
    <property type="entry name" value="WWE"/>
    <property type="match status" value="1"/>
</dbReference>
<organism evidence="2 3">
    <name type="scientific">Adineta steineri</name>
    <dbReference type="NCBI Taxonomy" id="433720"/>
    <lineage>
        <taxon>Eukaryota</taxon>
        <taxon>Metazoa</taxon>
        <taxon>Spiralia</taxon>
        <taxon>Gnathifera</taxon>
        <taxon>Rotifera</taxon>
        <taxon>Eurotatoria</taxon>
        <taxon>Bdelloidea</taxon>
        <taxon>Adinetida</taxon>
        <taxon>Adinetidae</taxon>
        <taxon>Adineta</taxon>
    </lineage>
</organism>
<dbReference type="InterPro" id="IPR037197">
    <property type="entry name" value="WWE_dom_sf"/>
</dbReference>
<sequence>MGSGASRTSNSLLKDVEWKWQSNENPFSEESAEWEPYSDLENLIIERALKHKQQRAFLDGYIIDLE</sequence>
<evidence type="ECO:0000259" key="1">
    <source>
        <dbReference type="PROSITE" id="PS50918"/>
    </source>
</evidence>
<feature type="non-terminal residue" evidence="2">
    <location>
        <position position="66"/>
    </location>
</feature>
<gene>
    <name evidence="2" type="ORF">OKA104_LOCUS43884</name>
</gene>
<proteinExistence type="predicted"/>
<dbReference type="SUPFAM" id="SSF117839">
    <property type="entry name" value="WWE domain"/>
    <property type="match status" value="1"/>
</dbReference>
<dbReference type="Gene3D" id="3.30.720.50">
    <property type="match status" value="1"/>
</dbReference>
<accession>A0A820F4I8</accession>
<dbReference type="EMBL" id="CAJOAY010012774">
    <property type="protein sequence ID" value="CAF4256462.1"/>
    <property type="molecule type" value="Genomic_DNA"/>
</dbReference>
<dbReference type="InterPro" id="IPR004170">
    <property type="entry name" value="WWE_dom"/>
</dbReference>
<feature type="domain" description="WWE" evidence="1">
    <location>
        <begin position="4"/>
        <end position="66"/>
    </location>
</feature>
<reference evidence="2" key="1">
    <citation type="submission" date="2021-02" db="EMBL/GenBank/DDBJ databases">
        <authorList>
            <person name="Nowell W R."/>
        </authorList>
    </citation>
    <scope>NUCLEOTIDE SEQUENCE</scope>
</reference>
<name>A0A820F4I8_9BILA</name>
<evidence type="ECO:0000313" key="3">
    <source>
        <dbReference type="Proteomes" id="UP000663881"/>
    </source>
</evidence>
<dbReference type="AlphaFoldDB" id="A0A820F4I8"/>